<evidence type="ECO:0000313" key="1">
    <source>
        <dbReference type="EMBL" id="KAF5787639.1"/>
    </source>
</evidence>
<dbReference type="Gramene" id="mRNA:HanXRQr2_Chr10g0455051">
    <property type="protein sequence ID" value="CDS:HanXRQr2_Chr10g0455051.1"/>
    <property type="gene ID" value="HanXRQr2_Chr10g0455051"/>
</dbReference>
<evidence type="ECO:0000313" key="2">
    <source>
        <dbReference type="Proteomes" id="UP000215914"/>
    </source>
</evidence>
<organism evidence="1 2">
    <name type="scientific">Helianthus annuus</name>
    <name type="common">Common sunflower</name>
    <dbReference type="NCBI Taxonomy" id="4232"/>
    <lineage>
        <taxon>Eukaryota</taxon>
        <taxon>Viridiplantae</taxon>
        <taxon>Streptophyta</taxon>
        <taxon>Embryophyta</taxon>
        <taxon>Tracheophyta</taxon>
        <taxon>Spermatophyta</taxon>
        <taxon>Magnoliopsida</taxon>
        <taxon>eudicotyledons</taxon>
        <taxon>Gunneridae</taxon>
        <taxon>Pentapetalae</taxon>
        <taxon>asterids</taxon>
        <taxon>campanulids</taxon>
        <taxon>Asterales</taxon>
        <taxon>Asteraceae</taxon>
        <taxon>Asteroideae</taxon>
        <taxon>Heliantheae alliance</taxon>
        <taxon>Heliantheae</taxon>
        <taxon>Helianthus</taxon>
    </lineage>
</organism>
<reference evidence="1" key="1">
    <citation type="journal article" date="2017" name="Nature">
        <title>The sunflower genome provides insights into oil metabolism, flowering and Asterid evolution.</title>
        <authorList>
            <person name="Badouin H."/>
            <person name="Gouzy J."/>
            <person name="Grassa C.J."/>
            <person name="Murat F."/>
            <person name="Staton S.E."/>
            <person name="Cottret L."/>
            <person name="Lelandais-Briere C."/>
            <person name="Owens G.L."/>
            <person name="Carrere S."/>
            <person name="Mayjonade B."/>
            <person name="Legrand L."/>
            <person name="Gill N."/>
            <person name="Kane N.C."/>
            <person name="Bowers J.E."/>
            <person name="Hubner S."/>
            <person name="Bellec A."/>
            <person name="Berard A."/>
            <person name="Berges H."/>
            <person name="Blanchet N."/>
            <person name="Boniface M.C."/>
            <person name="Brunel D."/>
            <person name="Catrice O."/>
            <person name="Chaidir N."/>
            <person name="Claudel C."/>
            <person name="Donnadieu C."/>
            <person name="Faraut T."/>
            <person name="Fievet G."/>
            <person name="Helmstetter N."/>
            <person name="King M."/>
            <person name="Knapp S.J."/>
            <person name="Lai Z."/>
            <person name="Le Paslier M.C."/>
            <person name="Lippi Y."/>
            <person name="Lorenzon L."/>
            <person name="Mandel J.R."/>
            <person name="Marage G."/>
            <person name="Marchand G."/>
            <person name="Marquand E."/>
            <person name="Bret-Mestries E."/>
            <person name="Morien E."/>
            <person name="Nambeesan S."/>
            <person name="Nguyen T."/>
            <person name="Pegot-Espagnet P."/>
            <person name="Pouilly N."/>
            <person name="Raftis F."/>
            <person name="Sallet E."/>
            <person name="Schiex T."/>
            <person name="Thomas J."/>
            <person name="Vandecasteele C."/>
            <person name="Vares D."/>
            <person name="Vear F."/>
            <person name="Vautrin S."/>
            <person name="Crespi M."/>
            <person name="Mangin B."/>
            <person name="Burke J.M."/>
            <person name="Salse J."/>
            <person name="Munos S."/>
            <person name="Vincourt P."/>
            <person name="Rieseberg L.H."/>
            <person name="Langlade N.B."/>
        </authorList>
    </citation>
    <scope>NUCLEOTIDE SEQUENCE</scope>
    <source>
        <tissue evidence="1">Leaves</tissue>
    </source>
</reference>
<reference evidence="1" key="2">
    <citation type="submission" date="2020-06" db="EMBL/GenBank/DDBJ databases">
        <title>Helianthus annuus Genome sequencing and assembly Release 2.</title>
        <authorList>
            <person name="Gouzy J."/>
            <person name="Langlade N."/>
            <person name="Munos S."/>
        </authorList>
    </citation>
    <scope>NUCLEOTIDE SEQUENCE</scope>
    <source>
        <tissue evidence="1">Leaves</tissue>
    </source>
</reference>
<proteinExistence type="predicted"/>
<accession>A0A9K3N5C4</accession>
<keyword evidence="2" id="KW-1185">Reference proteome</keyword>
<dbReference type="EMBL" id="MNCJ02000325">
    <property type="protein sequence ID" value="KAF5787639.1"/>
    <property type="molecule type" value="Genomic_DNA"/>
</dbReference>
<sequence>MVENNGYFDVGECGDCGGEIFEKKQHEGFLIPTSISNKFSRIELEETVAEEVLDEPEPFSERGDGGQRMDR</sequence>
<name>A0A9K3N5C4_HELAN</name>
<dbReference type="AlphaFoldDB" id="A0A9K3N5C4"/>
<dbReference type="Proteomes" id="UP000215914">
    <property type="component" value="Unassembled WGS sequence"/>
</dbReference>
<protein>
    <submittedName>
        <fullName evidence="1">Uncharacterized protein</fullName>
    </submittedName>
</protein>
<gene>
    <name evidence="1" type="ORF">HanXRQr2_Chr10g0455051</name>
</gene>
<comment type="caution">
    <text evidence="1">The sequence shown here is derived from an EMBL/GenBank/DDBJ whole genome shotgun (WGS) entry which is preliminary data.</text>
</comment>